<feature type="domain" description="Gfo/Idh/MocA-like oxidoreductase N-terminal" evidence="1">
    <location>
        <begin position="4"/>
        <end position="122"/>
    </location>
</feature>
<comment type="caution">
    <text evidence="3">The sequence shown here is derived from an EMBL/GenBank/DDBJ whole genome shotgun (WGS) entry which is preliminary data.</text>
</comment>
<proteinExistence type="predicted"/>
<dbReference type="EMBL" id="PFMS01000093">
    <property type="protein sequence ID" value="PIZ15366.1"/>
    <property type="molecule type" value="Genomic_DNA"/>
</dbReference>
<dbReference type="PANTHER" id="PTHR43249:SF1">
    <property type="entry name" value="D-GLUCOSIDE 3-DEHYDROGENASE"/>
    <property type="match status" value="1"/>
</dbReference>
<dbReference type="Gene3D" id="3.30.360.10">
    <property type="entry name" value="Dihydrodipicolinate Reductase, domain 2"/>
    <property type="match status" value="1"/>
</dbReference>
<dbReference type="SUPFAM" id="SSF51735">
    <property type="entry name" value="NAD(P)-binding Rossmann-fold domains"/>
    <property type="match status" value="1"/>
</dbReference>
<evidence type="ECO:0000313" key="4">
    <source>
        <dbReference type="Proteomes" id="UP000234145"/>
    </source>
</evidence>
<dbReference type="InterPro" id="IPR004104">
    <property type="entry name" value="Gfo/Idh/MocA-like_OxRdtase_C"/>
</dbReference>
<dbReference type="AlphaFoldDB" id="A0A2H9PBN2"/>
<dbReference type="Pfam" id="PF02894">
    <property type="entry name" value="GFO_IDH_MocA_C"/>
    <property type="match status" value="1"/>
</dbReference>
<evidence type="ECO:0000259" key="1">
    <source>
        <dbReference type="Pfam" id="PF01408"/>
    </source>
</evidence>
<dbReference type="InterPro" id="IPR052515">
    <property type="entry name" value="Gfo/Idh/MocA_Oxidoreductase"/>
</dbReference>
<feature type="domain" description="Gfo/Idh/MocA-like oxidoreductase C-terminal" evidence="2">
    <location>
        <begin position="137"/>
        <end position="338"/>
    </location>
</feature>
<protein>
    <submittedName>
        <fullName evidence="3">Gfo/Idh/MocA family oxidoreductase</fullName>
    </submittedName>
</protein>
<evidence type="ECO:0000313" key="3">
    <source>
        <dbReference type="EMBL" id="PIZ15366.1"/>
    </source>
</evidence>
<gene>
    <name evidence="3" type="ORF">COY51_05475</name>
</gene>
<reference evidence="4" key="1">
    <citation type="submission" date="2017-09" db="EMBL/GenBank/DDBJ databases">
        <title>Depth-based differentiation of microbial function through sediment-hosted aquifers and enrichment of novel symbionts in the deep terrestrial subsurface.</title>
        <authorList>
            <person name="Probst A.J."/>
            <person name="Ladd B."/>
            <person name="Jarett J.K."/>
            <person name="Geller-Mcgrath D.E."/>
            <person name="Sieber C.M.K."/>
            <person name="Emerson J.B."/>
            <person name="Anantharaman K."/>
            <person name="Thomas B.C."/>
            <person name="Malmstrom R."/>
            <person name="Stieglmeier M."/>
            <person name="Klingl A."/>
            <person name="Woyke T."/>
            <person name="Ryan C.M."/>
            <person name="Banfield J.F."/>
        </authorList>
    </citation>
    <scope>NUCLEOTIDE SEQUENCE [LARGE SCALE GENOMIC DNA]</scope>
</reference>
<dbReference type="InterPro" id="IPR036291">
    <property type="entry name" value="NAD(P)-bd_dom_sf"/>
</dbReference>
<dbReference type="Gene3D" id="3.40.50.720">
    <property type="entry name" value="NAD(P)-binding Rossmann-like Domain"/>
    <property type="match status" value="1"/>
</dbReference>
<sequence>MRKLKVGIIGTGWVSGEHMAAYQVNPYTEVVAVCARTVEGAEKKLKEYGFCAKIYTEIEDMLKKEDIDIVSICTPNHFHPEETILVAEYKKHILIEKPAALNEKDLNDMLKAVKKNRVKTLVSFVLHWNPLLITIDKLLKDDAIGEIYYGEVDYFHGIGPWYKQYKWNVKKEIGGSSLLSAGCHAIDAILWFFGKKPIEVFSYSTRNKNKDFKDYEYDPTSVTLIKFEDRKIGKVASSLDCKNPYIFNVELFGSKGAIRNNKIFSHKYPGQTDFATIPTILPDSGDVRHHPFEGEINHFVDCILQDKKPFPDLEDSAITHRLIFSADLSAKEGRPVKIDLG</sequence>
<dbReference type="PANTHER" id="PTHR43249">
    <property type="entry name" value="UDP-N-ACETYL-2-AMINO-2-DEOXY-D-GLUCURONATE OXIDASE"/>
    <property type="match status" value="1"/>
</dbReference>
<dbReference type="SUPFAM" id="SSF55347">
    <property type="entry name" value="Glyceraldehyde-3-phosphate dehydrogenase-like, C-terminal domain"/>
    <property type="match status" value="1"/>
</dbReference>
<name>A0A2H9PBN2_9BACT</name>
<evidence type="ECO:0000259" key="2">
    <source>
        <dbReference type="Pfam" id="PF02894"/>
    </source>
</evidence>
<dbReference type="Proteomes" id="UP000234145">
    <property type="component" value="Unassembled WGS sequence"/>
</dbReference>
<organism evidence="3 4">
    <name type="scientific">Candidatus Desantisbacteria bacterium CG_4_10_14_0_8_um_filter_39_17</name>
    <dbReference type="NCBI Taxonomy" id="1974542"/>
    <lineage>
        <taxon>Bacteria</taxon>
        <taxon>Candidatus Desantisiibacteriota</taxon>
    </lineage>
</organism>
<accession>A0A2H9PBN2</accession>
<dbReference type="GO" id="GO:0000166">
    <property type="term" value="F:nucleotide binding"/>
    <property type="evidence" value="ECO:0007669"/>
    <property type="project" value="InterPro"/>
</dbReference>
<dbReference type="InterPro" id="IPR000683">
    <property type="entry name" value="Gfo/Idh/MocA-like_OxRdtase_N"/>
</dbReference>
<dbReference type="Pfam" id="PF01408">
    <property type="entry name" value="GFO_IDH_MocA"/>
    <property type="match status" value="1"/>
</dbReference>